<keyword evidence="1" id="KW-0963">Cytoplasm</keyword>
<proteinExistence type="predicted"/>
<dbReference type="PANTHER" id="PTHR21208">
    <property type="entry name" value="ADP-DEPENDENT GLUCOKINASE"/>
    <property type="match status" value="1"/>
</dbReference>
<dbReference type="PANTHER" id="PTHR21208:SF1">
    <property type="entry name" value="ADP-DEPENDENT GLUCOKINASE"/>
    <property type="match status" value="1"/>
</dbReference>
<sequence>MAYQDKYEEYLNQIPADIEKCRADGKRHVFGYTSNYDVVLKWDVAVYNQILKEYLKDEPSAKAGDTMDTMEDFARISSYCLMKGIGANFDITSVEICEYLQSHFESEPALGGTCAQGAAALAAMGFPMVAQLTDKCKEVCKMMDASDMRVVKGENLVPIMEGASDEPPVYHMILQFSKDDKIVVHGKEYAVPLSNRLILFYDKIHKTVPIDQCFFDYWNAHADDISSYLAAGFDAVIDKGIMEERLDQLCRHFEIMREKNPDFIFYFEGAFYMNPEVKEMIFRRLAPYANIFGSNEEELVAQNEKYGIETDITDIESVIDGIEALLTRYGIRGMVLHTKDYSLYYGEELAGIDIEKGLTIGNLMSGTRARIGKYGSQDECRESLALGLSPTGLAFHERLRELKPAKQAVLVPSRYLEHPKYTIGLGDTFVAGVHTCFE</sequence>
<evidence type="ECO:0008006" key="9">
    <source>
        <dbReference type="Google" id="ProtNLM"/>
    </source>
</evidence>
<protein>
    <recommendedName>
        <fullName evidence="9">ADP-dependent phosphofructokinase/glucokinase</fullName>
    </recommendedName>
</protein>
<dbReference type="Gene3D" id="3.30.1110.20">
    <property type="match status" value="1"/>
</dbReference>
<evidence type="ECO:0000256" key="3">
    <source>
        <dbReference type="ARBA" id="ARBA00022723"/>
    </source>
</evidence>
<evidence type="ECO:0000256" key="6">
    <source>
        <dbReference type="ARBA" id="ARBA00023152"/>
    </source>
</evidence>
<dbReference type="KEGG" id="qdo:H9Q78_06885"/>
<dbReference type="InterPro" id="IPR007666">
    <property type="entry name" value="ADP_PFK/GK"/>
</dbReference>
<dbReference type="GO" id="GO:0046872">
    <property type="term" value="F:metal ion binding"/>
    <property type="evidence" value="ECO:0007669"/>
    <property type="project" value="UniProtKB-KW"/>
</dbReference>
<evidence type="ECO:0000313" key="8">
    <source>
        <dbReference type="Proteomes" id="UP000515823"/>
    </source>
</evidence>
<dbReference type="AlphaFoldDB" id="A0A7G9G7P5"/>
<dbReference type="GO" id="GO:0006096">
    <property type="term" value="P:glycolytic process"/>
    <property type="evidence" value="ECO:0007669"/>
    <property type="project" value="UniProtKB-KW"/>
</dbReference>
<dbReference type="RefSeq" id="WP_249304554.1">
    <property type="nucleotide sequence ID" value="NZ_CP060634.1"/>
</dbReference>
<dbReference type="Gene3D" id="3.40.1190.20">
    <property type="match status" value="1"/>
</dbReference>
<dbReference type="EMBL" id="CP060634">
    <property type="protein sequence ID" value="QNM06827.1"/>
    <property type="molecule type" value="Genomic_DNA"/>
</dbReference>
<name>A0A7G9G7P5_9FIRM</name>
<evidence type="ECO:0000256" key="5">
    <source>
        <dbReference type="ARBA" id="ARBA00022842"/>
    </source>
</evidence>
<dbReference type="InterPro" id="IPR029056">
    <property type="entry name" value="Ribokinase-like"/>
</dbReference>
<evidence type="ECO:0000256" key="1">
    <source>
        <dbReference type="ARBA" id="ARBA00022490"/>
    </source>
</evidence>
<keyword evidence="6" id="KW-0324">Glycolysis</keyword>
<gene>
    <name evidence="7" type="ORF">H9Q78_06885</name>
</gene>
<keyword evidence="3" id="KW-0479">Metal-binding</keyword>
<dbReference type="GO" id="GO:0016773">
    <property type="term" value="F:phosphotransferase activity, alcohol group as acceptor"/>
    <property type="evidence" value="ECO:0007669"/>
    <property type="project" value="InterPro"/>
</dbReference>
<reference evidence="7 8" key="1">
    <citation type="submission" date="2020-08" db="EMBL/GenBank/DDBJ databases">
        <authorList>
            <person name="Liu C."/>
            <person name="Sun Q."/>
        </authorList>
    </citation>
    <scope>NUCLEOTIDE SEQUENCE [LARGE SCALE GENOMIC DNA]</scope>
    <source>
        <strain evidence="7 8">NSJ-38</strain>
    </source>
</reference>
<dbReference type="Proteomes" id="UP000515823">
    <property type="component" value="Chromosome"/>
</dbReference>
<keyword evidence="4" id="KW-0418">Kinase</keyword>
<dbReference type="GO" id="GO:0016301">
    <property type="term" value="F:kinase activity"/>
    <property type="evidence" value="ECO:0007669"/>
    <property type="project" value="UniProtKB-KW"/>
</dbReference>
<keyword evidence="2" id="KW-0808">Transferase</keyword>
<evidence type="ECO:0000256" key="4">
    <source>
        <dbReference type="ARBA" id="ARBA00022777"/>
    </source>
</evidence>
<evidence type="ECO:0000256" key="2">
    <source>
        <dbReference type="ARBA" id="ARBA00022679"/>
    </source>
</evidence>
<organism evidence="7 8">
    <name type="scientific">Qiania dongpingensis</name>
    <dbReference type="NCBI Taxonomy" id="2763669"/>
    <lineage>
        <taxon>Bacteria</taxon>
        <taxon>Bacillati</taxon>
        <taxon>Bacillota</taxon>
        <taxon>Clostridia</taxon>
        <taxon>Lachnospirales</taxon>
        <taxon>Lachnospiraceae</taxon>
        <taxon>Qiania</taxon>
    </lineage>
</organism>
<keyword evidence="8" id="KW-1185">Reference proteome</keyword>
<dbReference type="PROSITE" id="PS51255">
    <property type="entry name" value="ADPK"/>
    <property type="match status" value="1"/>
</dbReference>
<evidence type="ECO:0000313" key="7">
    <source>
        <dbReference type="EMBL" id="QNM06827.1"/>
    </source>
</evidence>
<dbReference type="SUPFAM" id="SSF53613">
    <property type="entry name" value="Ribokinase-like"/>
    <property type="match status" value="1"/>
</dbReference>
<dbReference type="Pfam" id="PF04587">
    <property type="entry name" value="ADP_PFK_GK"/>
    <property type="match status" value="1"/>
</dbReference>
<accession>A0A7G9G7P5</accession>
<keyword evidence="5" id="KW-0460">Magnesium</keyword>